<feature type="region of interest" description="Disordered" evidence="1">
    <location>
        <begin position="11"/>
        <end position="32"/>
    </location>
</feature>
<name>A0A9E7JGK5_9LILI</name>
<dbReference type="EMBL" id="CP097503">
    <property type="protein sequence ID" value="URD80101.1"/>
    <property type="molecule type" value="Genomic_DNA"/>
</dbReference>
<dbReference type="PANTHER" id="PTHR31065:SF48">
    <property type="entry name" value="PLATZ TRANSCRIPTION FACTOR FAMILY PROTEIN"/>
    <property type="match status" value="1"/>
</dbReference>
<sequence length="242" mass="27633">MGELPPILLWPHPSSSPASRAKSEETMDEQDTDLSPCPNAYYRYHTACALFVFFCGPQVGSVLVVVKVVTNTRLVALVINSQRARVDKNGQYLSRVYKLEKGRRKIEMVIDQESPFKELDLKNRRGGGELEDDSRCPRWLRPLLTTRFFIQCNLHADSHKSDCNMYCLDCTNGALCSLCLAHHRGHRTTQVRSFSCHQNRGFFADSIGWVYLFLLANEGGSFPERSFRSRCYLELPTINRCC</sequence>
<dbReference type="Proteomes" id="UP001055439">
    <property type="component" value="Chromosome 10"/>
</dbReference>
<dbReference type="OrthoDB" id="1908108at2759"/>
<evidence type="ECO:0000313" key="2">
    <source>
        <dbReference type="EMBL" id="URD80101.1"/>
    </source>
</evidence>
<evidence type="ECO:0000313" key="3">
    <source>
        <dbReference type="Proteomes" id="UP001055439"/>
    </source>
</evidence>
<protein>
    <submittedName>
        <fullName evidence="2">PLATZ transcription factor</fullName>
    </submittedName>
</protein>
<evidence type="ECO:0000256" key="1">
    <source>
        <dbReference type="SAM" id="MobiDB-lite"/>
    </source>
</evidence>
<dbReference type="AlphaFoldDB" id="A0A9E7JGK5"/>
<gene>
    <name evidence="2" type="ORF">MUK42_19011</name>
</gene>
<accession>A0A9E7JGK5</accession>
<dbReference type="PANTHER" id="PTHR31065">
    <property type="entry name" value="PLATZ TRANSCRIPTION FACTOR FAMILY PROTEIN"/>
    <property type="match status" value="1"/>
</dbReference>
<proteinExistence type="predicted"/>
<reference evidence="2" key="1">
    <citation type="submission" date="2022-05" db="EMBL/GenBank/DDBJ databases">
        <title>The Musa troglodytarum L. genome provides insights into the mechanism of non-climacteric behaviour and enrichment of carotenoids.</title>
        <authorList>
            <person name="Wang J."/>
        </authorList>
    </citation>
    <scope>NUCLEOTIDE SEQUENCE</scope>
    <source>
        <tissue evidence="2">Leaf</tissue>
    </source>
</reference>
<organism evidence="2 3">
    <name type="scientific">Musa troglodytarum</name>
    <name type="common">fe'i banana</name>
    <dbReference type="NCBI Taxonomy" id="320322"/>
    <lineage>
        <taxon>Eukaryota</taxon>
        <taxon>Viridiplantae</taxon>
        <taxon>Streptophyta</taxon>
        <taxon>Embryophyta</taxon>
        <taxon>Tracheophyta</taxon>
        <taxon>Spermatophyta</taxon>
        <taxon>Magnoliopsida</taxon>
        <taxon>Liliopsida</taxon>
        <taxon>Zingiberales</taxon>
        <taxon>Musaceae</taxon>
        <taxon>Musa</taxon>
    </lineage>
</organism>
<keyword evidence="3" id="KW-1185">Reference proteome</keyword>